<accession>A0A9D3XYX3</accession>
<protein>
    <submittedName>
        <fullName evidence="1">Uncharacterized protein</fullName>
    </submittedName>
</protein>
<gene>
    <name evidence="1" type="ORF">DPMN_190843</name>
</gene>
<keyword evidence="2" id="KW-1185">Reference proteome</keyword>
<sequence>MVGRLAVNDQFLWVRAATTRRLWQPYSDPTTSVLRLLCLYGVPTTSLTERRKTPDFGDNFENVQRSPWARVLSNFWRPHCVLLRPYCVPPATMASSL</sequence>
<reference evidence="1" key="1">
    <citation type="journal article" date="2019" name="bioRxiv">
        <title>The Genome of the Zebra Mussel, Dreissena polymorpha: A Resource for Invasive Species Research.</title>
        <authorList>
            <person name="McCartney M.A."/>
            <person name="Auch B."/>
            <person name="Kono T."/>
            <person name="Mallez S."/>
            <person name="Zhang Y."/>
            <person name="Obille A."/>
            <person name="Becker A."/>
            <person name="Abrahante J.E."/>
            <person name="Garbe J."/>
            <person name="Badalamenti J.P."/>
            <person name="Herman A."/>
            <person name="Mangelson H."/>
            <person name="Liachko I."/>
            <person name="Sullivan S."/>
            <person name="Sone E.D."/>
            <person name="Koren S."/>
            <person name="Silverstein K.A.T."/>
            <person name="Beckman K.B."/>
            <person name="Gohl D.M."/>
        </authorList>
    </citation>
    <scope>NUCLEOTIDE SEQUENCE</scope>
    <source>
        <strain evidence="1">Duluth1</strain>
        <tissue evidence="1">Whole animal</tissue>
    </source>
</reference>
<evidence type="ECO:0000313" key="1">
    <source>
        <dbReference type="EMBL" id="KAH3689886.1"/>
    </source>
</evidence>
<dbReference type="AlphaFoldDB" id="A0A9D3XYX3"/>
<evidence type="ECO:0000313" key="2">
    <source>
        <dbReference type="Proteomes" id="UP000828390"/>
    </source>
</evidence>
<dbReference type="EMBL" id="JAIWYP010000089">
    <property type="protein sequence ID" value="KAH3689886.1"/>
    <property type="molecule type" value="Genomic_DNA"/>
</dbReference>
<comment type="caution">
    <text evidence="1">The sequence shown here is derived from an EMBL/GenBank/DDBJ whole genome shotgun (WGS) entry which is preliminary data.</text>
</comment>
<reference evidence="1" key="2">
    <citation type="submission" date="2020-11" db="EMBL/GenBank/DDBJ databases">
        <authorList>
            <person name="McCartney M.A."/>
            <person name="Auch B."/>
            <person name="Kono T."/>
            <person name="Mallez S."/>
            <person name="Becker A."/>
            <person name="Gohl D.M."/>
            <person name="Silverstein K.A.T."/>
            <person name="Koren S."/>
            <person name="Bechman K.B."/>
            <person name="Herman A."/>
            <person name="Abrahante J.E."/>
            <person name="Garbe J."/>
        </authorList>
    </citation>
    <scope>NUCLEOTIDE SEQUENCE</scope>
    <source>
        <strain evidence="1">Duluth1</strain>
        <tissue evidence="1">Whole animal</tissue>
    </source>
</reference>
<dbReference type="Proteomes" id="UP000828390">
    <property type="component" value="Unassembled WGS sequence"/>
</dbReference>
<name>A0A9D3XYX3_DREPO</name>
<proteinExistence type="predicted"/>
<organism evidence="1 2">
    <name type="scientific">Dreissena polymorpha</name>
    <name type="common">Zebra mussel</name>
    <name type="synonym">Mytilus polymorpha</name>
    <dbReference type="NCBI Taxonomy" id="45954"/>
    <lineage>
        <taxon>Eukaryota</taxon>
        <taxon>Metazoa</taxon>
        <taxon>Spiralia</taxon>
        <taxon>Lophotrochozoa</taxon>
        <taxon>Mollusca</taxon>
        <taxon>Bivalvia</taxon>
        <taxon>Autobranchia</taxon>
        <taxon>Heteroconchia</taxon>
        <taxon>Euheterodonta</taxon>
        <taxon>Imparidentia</taxon>
        <taxon>Neoheterodontei</taxon>
        <taxon>Myida</taxon>
        <taxon>Dreissenoidea</taxon>
        <taxon>Dreissenidae</taxon>
        <taxon>Dreissena</taxon>
    </lineage>
</organism>